<dbReference type="InterPro" id="IPR011009">
    <property type="entry name" value="Kinase-like_dom_sf"/>
</dbReference>
<dbReference type="InterPro" id="IPR051678">
    <property type="entry name" value="AGP_Transferase"/>
</dbReference>
<feature type="region of interest" description="Disordered" evidence="1">
    <location>
        <begin position="266"/>
        <end position="285"/>
    </location>
</feature>
<evidence type="ECO:0000313" key="4">
    <source>
        <dbReference type="Proteomes" id="UP000617979"/>
    </source>
</evidence>
<evidence type="ECO:0000259" key="2">
    <source>
        <dbReference type="Pfam" id="PF01636"/>
    </source>
</evidence>
<gene>
    <name evidence="3" type="ORF">GCM10007416_23510</name>
</gene>
<sequence length="285" mass="32411">MNPLLNGIQSALPGLKIQSIRSHEEGWDFYVLEVNEEWIFRFPRRPQQMERLKQEADFLNQAAPDLSLAVPHYEVLHLRGALPFGGYRKLPGTPLSTATRPFLSIPLRELGQFLSALHQMDNFPDLPGGANWVEKYRELEKQAAEALYPSMEVSRQEELKKLFQHLHRELGKTHLPLCPIHGDLSAAHLLGGEHHLTGVIDWGDACIGDPAHDFAAIWLEFGESTARRVARHYSGFIDSSFWIRADLYRRLAPVYGWLHSGDRKNHHLTPKNKTDPGTSQDSEFG</sequence>
<organism evidence="3 4">
    <name type="scientific">Kroppenstedtia guangzhouensis</name>
    <dbReference type="NCBI Taxonomy" id="1274356"/>
    <lineage>
        <taxon>Bacteria</taxon>
        <taxon>Bacillati</taxon>
        <taxon>Bacillota</taxon>
        <taxon>Bacilli</taxon>
        <taxon>Bacillales</taxon>
        <taxon>Thermoactinomycetaceae</taxon>
        <taxon>Kroppenstedtia</taxon>
    </lineage>
</organism>
<dbReference type="Pfam" id="PF01636">
    <property type="entry name" value="APH"/>
    <property type="match status" value="1"/>
</dbReference>
<reference evidence="4" key="1">
    <citation type="journal article" date="2019" name="Int. J. Syst. Evol. Microbiol.">
        <title>The Global Catalogue of Microorganisms (GCM) 10K type strain sequencing project: providing services to taxonomists for standard genome sequencing and annotation.</title>
        <authorList>
            <consortium name="The Broad Institute Genomics Platform"/>
            <consortium name="The Broad Institute Genome Sequencing Center for Infectious Disease"/>
            <person name="Wu L."/>
            <person name="Ma J."/>
        </authorList>
    </citation>
    <scope>NUCLEOTIDE SEQUENCE [LARGE SCALE GENOMIC DNA]</scope>
    <source>
        <strain evidence="4">CGMCC 1.12404</strain>
    </source>
</reference>
<name>A0ABQ1GTK4_9BACL</name>
<comment type="caution">
    <text evidence="3">The sequence shown here is derived from an EMBL/GenBank/DDBJ whole genome shotgun (WGS) entry which is preliminary data.</text>
</comment>
<keyword evidence="4" id="KW-1185">Reference proteome</keyword>
<dbReference type="RefSeq" id="WP_188432724.1">
    <property type="nucleotide sequence ID" value="NZ_BMEX01000008.1"/>
</dbReference>
<evidence type="ECO:0000313" key="3">
    <source>
        <dbReference type="EMBL" id="GGA49694.1"/>
    </source>
</evidence>
<dbReference type="Proteomes" id="UP000617979">
    <property type="component" value="Unassembled WGS sequence"/>
</dbReference>
<feature type="domain" description="Aminoglycoside phosphotransferase" evidence="2">
    <location>
        <begin position="20"/>
        <end position="234"/>
    </location>
</feature>
<dbReference type="Gene3D" id="3.30.200.20">
    <property type="entry name" value="Phosphorylase Kinase, domain 1"/>
    <property type="match status" value="1"/>
</dbReference>
<protein>
    <submittedName>
        <fullName evidence="3">Aminoglycoside phosphotransferase</fullName>
    </submittedName>
</protein>
<dbReference type="Gene3D" id="3.90.1200.10">
    <property type="match status" value="1"/>
</dbReference>
<feature type="compositionally biased region" description="Polar residues" evidence="1">
    <location>
        <begin position="275"/>
        <end position="285"/>
    </location>
</feature>
<evidence type="ECO:0000256" key="1">
    <source>
        <dbReference type="SAM" id="MobiDB-lite"/>
    </source>
</evidence>
<proteinExistence type="predicted"/>
<dbReference type="SUPFAM" id="SSF56112">
    <property type="entry name" value="Protein kinase-like (PK-like)"/>
    <property type="match status" value="1"/>
</dbReference>
<dbReference type="EMBL" id="BMEX01000008">
    <property type="protein sequence ID" value="GGA49694.1"/>
    <property type="molecule type" value="Genomic_DNA"/>
</dbReference>
<accession>A0ABQ1GTK4</accession>
<dbReference type="PANTHER" id="PTHR21310:SF42">
    <property type="entry name" value="BIFUNCTIONAL AAC_APH"/>
    <property type="match status" value="1"/>
</dbReference>
<dbReference type="InterPro" id="IPR002575">
    <property type="entry name" value="Aminoglycoside_PTrfase"/>
</dbReference>
<dbReference type="PANTHER" id="PTHR21310">
    <property type="entry name" value="AMINOGLYCOSIDE PHOSPHOTRANSFERASE-RELATED-RELATED"/>
    <property type="match status" value="1"/>
</dbReference>